<comment type="caution">
    <text evidence="1">The sequence shown here is derived from an EMBL/GenBank/DDBJ whole genome shotgun (WGS) entry which is preliminary data.</text>
</comment>
<organism evidence="1 2">
    <name type="scientific">Meridianimarinicoccus roseus</name>
    <dbReference type="NCBI Taxonomy" id="2072018"/>
    <lineage>
        <taxon>Bacteria</taxon>
        <taxon>Pseudomonadati</taxon>
        <taxon>Pseudomonadota</taxon>
        <taxon>Alphaproteobacteria</taxon>
        <taxon>Rhodobacterales</taxon>
        <taxon>Paracoccaceae</taxon>
        <taxon>Meridianimarinicoccus</taxon>
    </lineage>
</organism>
<name>A0A2V2LGX5_9RHOB</name>
<proteinExistence type="predicted"/>
<protein>
    <submittedName>
        <fullName evidence="1">Uncharacterized protein</fullName>
    </submittedName>
</protein>
<sequence>MTDQPTAVDLTDLMQSLDPARQHLARQFIVQILQCHDPDVVGTFLEWRRDPCIDSLLVIAASLEPDYRDQLLFAAEDLFSEQEIGKPKASA</sequence>
<evidence type="ECO:0000313" key="2">
    <source>
        <dbReference type="Proteomes" id="UP000245680"/>
    </source>
</evidence>
<dbReference type="Proteomes" id="UP000245680">
    <property type="component" value="Unassembled WGS sequence"/>
</dbReference>
<dbReference type="EMBL" id="QGKU01000060">
    <property type="protein sequence ID" value="PWR01153.1"/>
    <property type="molecule type" value="Genomic_DNA"/>
</dbReference>
<dbReference type="AlphaFoldDB" id="A0A2V2LGX5"/>
<dbReference type="OrthoDB" id="7873014at2"/>
<gene>
    <name evidence="1" type="ORF">DKT77_18520</name>
</gene>
<dbReference type="RefSeq" id="WP_109813137.1">
    <property type="nucleotide sequence ID" value="NZ_QGKU01000060.1"/>
</dbReference>
<keyword evidence="2" id="KW-1185">Reference proteome</keyword>
<evidence type="ECO:0000313" key="1">
    <source>
        <dbReference type="EMBL" id="PWR01153.1"/>
    </source>
</evidence>
<reference evidence="1 2" key="1">
    <citation type="submission" date="2018-05" db="EMBL/GenBank/DDBJ databases">
        <title>Rhodobacteraceae gen. nov., sp. nov. isolated from sea water.</title>
        <authorList>
            <person name="Ren Y."/>
        </authorList>
    </citation>
    <scope>NUCLEOTIDE SEQUENCE [LARGE SCALE GENOMIC DNA]</scope>
    <source>
        <strain evidence="1 2">TG-679</strain>
    </source>
</reference>
<accession>A0A2V2LGX5</accession>